<comment type="caution">
    <text evidence="1">The sequence shown here is derived from an EMBL/GenBank/DDBJ whole genome shotgun (WGS) entry which is preliminary data.</text>
</comment>
<protein>
    <submittedName>
        <fullName evidence="1">Uncharacterized protein</fullName>
    </submittedName>
</protein>
<dbReference type="AlphaFoldDB" id="A0A9Q1HGM3"/>
<evidence type="ECO:0000313" key="1">
    <source>
        <dbReference type="EMBL" id="KAJ8049152.1"/>
    </source>
</evidence>
<sequence length="367" mass="41895">MSVSERRLRSSKNVNATSKSGALPKTLFDYAAAQHGDELSETQGQGDWRTAIEGFQTVIDRVVNELKGSLKHLEDDLGKAIEFQANRISVCEASIDDNNSKIESLTDRVSTTSEVNKLERMSRRNNFRIVGISESPNEVCEDIFLTMVLPKFADAPQISVERCHRDGKSSAHGPPHILATPTYDPASRWERVKYSIRKESISFSIERARRMRCDERSLLNEIAHLQNVCISDDSVESHRKLDIARCNLKLLNKTKLDGIIVRSRARWVEEGEKSSKYFLNLESRHRAHNVITKLKTDNDEILTENADLLKEIRNYYYKLYDLKYCKPSAFFARLPPFDLDLDLSVCEGQLTLEECYNSGEQTLMIAK</sequence>
<keyword evidence="2" id="KW-1185">Reference proteome</keyword>
<accession>A0A9Q1HGM3</accession>
<name>A0A9Q1HGM3_HOLLE</name>
<reference evidence="1" key="1">
    <citation type="submission" date="2021-10" db="EMBL/GenBank/DDBJ databases">
        <title>Tropical sea cucumber genome reveals ecological adaptation and Cuvierian tubules defense mechanism.</title>
        <authorList>
            <person name="Chen T."/>
        </authorList>
    </citation>
    <scope>NUCLEOTIDE SEQUENCE</scope>
    <source>
        <strain evidence="1">Nanhai2018</strain>
        <tissue evidence="1">Muscle</tissue>
    </source>
</reference>
<dbReference type="EMBL" id="JAIZAY010000001">
    <property type="protein sequence ID" value="KAJ8049152.1"/>
    <property type="molecule type" value="Genomic_DNA"/>
</dbReference>
<organism evidence="1 2">
    <name type="scientific">Holothuria leucospilota</name>
    <name type="common">Black long sea cucumber</name>
    <name type="synonym">Mertensiothuria leucospilota</name>
    <dbReference type="NCBI Taxonomy" id="206669"/>
    <lineage>
        <taxon>Eukaryota</taxon>
        <taxon>Metazoa</taxon>
        <taxon>Echinodermata</taxon>
        <taxon>Eleutherozoa</taxon>
        <taxon>Echinozoa</taxon>
        <taxon>Holothuroidea</taxon>
        <taxon>Aspidochirotacea</taxon>
        <taxon>Aspidochirotida</taxon>
        <taxon>Holothuriidae</taxon>
        <taxon>Holothuria</taxon>
    </lineage>
</organism>
<dbReference type="OrthoDB" id="5989141at2759"/>
<dbReference type="Proteomes" id="UP001152320">
    <property type="component" value="Chromosome 1"/>
</dbReference>
<gene>
    <name evidence="1" type="ORF">HOLleu_01767</name>
</gene>
<proteinExistence type="predicted"/>
<evidence type="ECO:0000313" key="2">
    <source>
        <dbReference type="Proteomes" id="UP001152320"/>
    </source>
</evidence>